<evidence type="ECO:0000313" key="1">
    <source>
        <dbReference type="EMBL" id="GKT31343.1"/>
    </source>
</evidence>
<comment type="caution">
    <text evidence="1">The sequence shown here is derived from an EMBL/GenBank/DDBJ whole genome shotgun (WGS) entry which is preliminary data.</text>
</comment>
<keyword evidence="2" id="KW-1185">Reference proteome</keyword>
<organism evidence="1 2">
    <name type="scientific">Aduncisulcus paluster</name>
    <dbReference type="NCBI Taxonomy" id="2918883"/>
    <lineage>
        <taxon>Eukaryota</taxon>
        <taxon>Metamonada</taxon>
        <taxon>Carpediemonas-like organisms</taxon>
        <taxon>Aduncisulcus</taxon>
    </lineage>
</organism>
<reference evidence="1" key="1">
    <citation type="submission" date="2022-03" db="EMBL/GenBank/DDBJ databases">
        <title>Draft genome sequence of Aduncisulcus paluster, a free-living microaerophilic Fornicata.</title>
        <authorList>
            <person name="Yuyama I."/>
            <person name="Kume K."/>
            <person name="Tamura T."/>
            <person name="Inagaki Y."/>
            <person name="Hashimoto T."/>
        </authorList>
    </citation>
    <scope>NUCLEOTIDE SEQUENCE</scope>
    <source>
        <strain evidence="1">NY0171</strain>
    </source>
</reference>
<dbReference type="EMBL" id="BQXS01009574">
    <property type="protein sequence ID" value="GKT31343.1"/>
    <property type="molecule type" value="Genomic_DNA"/>
</dbReference>
<protein>
    <submittedName>
        <fullName evidence="1">Uncharacterized protein</fullName>
    </submittedName>
</protein>
<dbReference type="Proteomes" id="UP001057375">
    <property type="component" value="Unassembled WGS sequence"/>
</dbReference>
<feature type="non-terminal residue" evidence="1">
    <location>
        <position position="1"/>
    </location>
</feature>
<gene>
    <name evidence="1" type="ORF">ADUPG1_005842</name>
</gene>
<proteinExistence type="predicted"/>
<sequence length="105" mass="12316">IKEESRHCLDNISTHFKGTVPVVTESPYRVGTCIRKVDGKSSKGERFYLVRHGKTSERIKTEMCPVQESFQGKSSTYQPSFEGFRCFRTYISRYSWSLARRRQRI</sequence>
<name>A0ABQ5KFN3_9EUKA</name>
<accession>A0ABQ5KFN3</accession>
<evidence type="ECO:0000313" key="2">
    <source>
        <dbReference type="Proteomes" id="UP001057375"/>
    </source>
</evidence>